<dbReference type="InterPro" id="IPR005587">
    <property type="entry name" value="UPF0304_YfbU"/>
</dbReference>
<proteinExistence type="predicted"/>
<dbReference type="Proteomes" id="UP000594500">
    <property type="component" value="Plasmid unnamednovel_1"/>
</dbReference>
<dbReference type="InterPro" id="IPR023146">
    <property type="entry name" value="YfbU_alpha-helical_sf"/>
</dbReference>
<dbReference type="EMBL" id="CP062917">
    <property type="protein sequence ID" value="QPF11712.1"/>
    <property type="molecule type" value="Genomic_DNA"/>
</dbReference>
<accession>A0AAP9XW88</accession>
<evidence type="ECO:0000313" key="2">
    <source>
        <dbReference type="Proteomes" id="UP000594500"/>
    </source>
</evidence>
<dbReference type="Gene3D" id="1.10.3190.10">
    <property type="entry name" value="yfbu gene product, domain 2"/>
    <property type="match status" value="1"/>
</dbReference>
<name>A0AAP9XW88_RAOTE</name>
<protein>
    <submittedName>
        <fullName evidence="1">YfbU family protein</fullName>
    </submittedName>
</protein>
<dbReference type="Pfam" id="PF03887">
    <property type="entry name" value="YfbU"/>
    <property type="match status" value="1"/>
</dbReference>
<reference evidence="1 2" key="1">
    <citation type="submission" date="2020-10" db="EMBL/GenBank/DDBJ databases">
        <title>Resistance determinants and their genetic context in bacteria from a longitudinal study of pigs reared under conventional and antibiotic-free husbandry practices.</title>
        <authorList>
            <person name="Poulin-Laprade D."/>
            <person name="Brouard J.-S."/>
            <person name="Gagnon N."/>
            <person name="Turcotte A."/>
            <person name="Langlois A."/>
            <person name="Matte J.J."/>
            <person name="Carrillo C.D."/>
            <person name="Zaheer R."/>
            <person name="McAllister T."/>
            <person name="Topp E."/>
            <person name="Talbot G."/>
        </authorList>
    </citation>
    <scope>NUCLEOTIDE SEQUENCE [LARGE SCALE GENOMIC DNA]</scope>
    <source>
        <strain evidence="1 2">Res13-Abat-PEB01-P1-04-A</strain>
        <plasmid evidence="1 2">unnamednovel_1</plasmid>
    </source>
</reference>
<keyword evidence="1" id="KW-0614">Plasmid</keyword>
<organism evidence="1 2">
    <name type="scientific">Raoultella terrigena</name>
    <name type="common">Klebsiella terrigena</name>
    <dbReference type="NCBI Taxonomy" id="577"/>
    <lineage>
        <taxon>Bacteria</taxon>
        <taxon>Pseudomonadati</taxon>
        <taxon>Pseudomonadota</taxon>
        <taxon>Gammaproteobacteria</taxon>
        <taxon>Enterobacterales</taxon>
        <taxon>Enterobacteriaceae</taxon>
        <taxon>Klebsiella/Raoultella group</taxon>
        <taxon>Raoultella</taxon>
    </lineage>
</organism>
<evidence type="ECO:0000313" key="1">
    <source>
        <dbReference type="EMBL" id="QPF11712.1"/>
    </source>
</evidence>
<gene>
    <name evidence="1" type="ORF">IMO34_27100</name>
</gene>
<dbReference type="SUPFAM" id="SSF116960">
    <property type="entry name" value="YfbU-like"/>
    <property type="match status" value="1"/>
</dbReference>
<dbReference type="AlphaFoldDB" id="A0AAP9XW88"/>
<geneLocation type="plasmid" evidence="1 2">
    <name>unnamednovel_1</name>
</geneLocation>
<sequence>MQIRDSEKLILLMLCDLYDKNSVEGDIDHDFIREAIFDQQTWAIPWKFSGIPFKDQETPPEVKYVLDILQMWSIIEYSYSELSEEEKTILQRDAAPFGDDPRFRGFDGNNESGLLVAAEFIINKLDRFQEFKGRYLNSHTPSVDGYDRMLKVFNKAFESNMGRPLSLEQLTVILSDIRHPSNR</sequence>
<dbReference type="RefSeq" id="WP_195711749.1">
    <property type="nucleotide sequence ID" value="NZ_CP062917.1"/>
</dbReference>